<feature type="coiled-coil region" evidence="6">
    <location>
        <begin position="209"/>
        <end position="365"/>
    </location>
</feature>
<keyword evidence="4" id="KW-1003">Cell membrane</keyword>
<keyword evidence="6" id="KW-0175">Coiled coil</keyword>
<dbReference type="PANTHER" id="PTHR13806:SF31">
    <property type="entry name" value="FLOTILLIN-LIKE PROTEIN 1-RELATED"/>
    <property type="match status" value="1"/>
</dbReference>
<protein>
    <submittedName>
        <fullName evidence="9">Band 7 protein</fullName>
    </submittedName>
</protein>
<proteinExistence type="inferred from homology"/>
<comment type="similarity">
    <text evidence="3">Belongs to the band 7/mec-2 family. Flotillin subfamily.</text>
</comment>
<evidence type="ECO:0000256" key="1">
    <source>
        <dbReference type="ARBA" id="ARBA00004167"/>
    </source>
</evidence>
<dbReference type="CDD" id="cd03399">
    <property type="entry name" value="SPFH_flotillin"/>
    <property type="match status" value="1"/>
</dbReference>
<reference evidence="9" key="1">
    <citation type="submission" date="2006-08" db="EMBL/GenBank/DDBJ databases">
        <title>Complete sequence of Chromosome1 of Shewanella sp. MR-7.</title>
        <authorList>
            <consortium name="US DOE Joint Genome Institute"/>
            <person name="Copeland A."/>
            <person name="Lucas S."/>
            <person name="Lapidus A."/>
            <person name="Barry K."/>
            <person name="Detter J.C."/>
            <person name="Glavina del Rio T."/>
            <person name="Hammon N."/>
            <person name="Israni S."/>
            <person name="Dalin E."/>
            <person name="Tice H."/>
            <person name="Pitluck S."/>
            <person name="Kiss H."/>
            <person name="Brettin T."/>
            <person name="Bruce D."/>
            <person name="Han C."/>
            <person name="Tapia R."/>
            <person name="Gilna P."/>
            <person name="Schmutz J."/>
            <person name="Larimer F."/>
            <person name="Land M."/>
            <person name="Hauser L."/>
            <person name="Kyrpides N."/>
            <person name="Mikhailova N."/>
            <person name="Nealson K."/>
            <person name="Konstantinidis K."/>
            <person name="Klappenbach J."/>
            <person name="Tiedje J."/>
            <person name="Richardson P."/>
        </authorList>
    </citation>
    <scope>NUCLEOTIDE SEQUENCE</scope>
    <source>
        <strain evidence="9">MR-7</strain>
    </source>
</reference>
<dbReference type="Pfam" id="PF01145">
    <property type="entry name" value="Band_7"/>
    <property type="match status" value="1"/>
</dbReference>
<dbReference type="InterPro" id="IPR031905">
    <property type="entry name" value="Flotillin_C"/>
</dbReference>
<comment type="subcellular location">
    <subcellularLocation>
        <location evidence="2">Cell membrane</location>
    </subcellularLocation>
    <subcellularLocation>
        <location evidence="1">Membrane</location>
        <topology evidence="1">Single-pass membrane protein</topology>
    </subcellularLocation>
</comment>
<dbReference type="Pfam" id="PF15975">
    <property type="entry name" value="Flot"/>
    <property type="match status" value="1"/>
</dbReference>
<evidence type="ECO:0000256" key="4">
    <source>
        <dbReference type="ARBA" id="ARBA00022475"/>
    </source>
</evidence>
<accession>Q0HSM2</accession>
<evidence type="ECO:0000256" key="2">
    <source>
        <dbReference type="ARBA" id="ARBA00004236"/>
    </source>
</evidence>
<evidence type="ECO:0000256" key="6">
    <source>
        <dbReference type="SAM" id="Coils"/>
    </source>
</evidence>
<evidence type="ECO:0000259" key="8">
    <source>
        <dbReference type="SMART" id="SM00244"/>
    </source>
</evidence>
<dbReference type="SMART" id="SM00244">
    <property type="entry name" value="PHB"/>
    <property type="match status" value="1"/>
</dbReference>
<keyword evidence="7" id="KW-1133">Transmembrane helix</keyword>
<dbReference type="PANTHER" id="PTHR13806">
    <property type="entry name" value="FLOTILLIN-RELATED"/>
    <property type="match status" value="1"/>
</dbReference>
<dbReference type="GO" id="GO:0005886">
    <property type="term" value="C:plasma membrane"/>
    <property type="evidence" value="ECO:0007669"/>
    <property type="project" value="UniProtKB-SubCell"/>
</dbReference>
<dbReference type="EMBL" id="CP000444">
    <property type="protein sequence ID" value="ABI43883.1"/>
    <property type="molecule type" value="Genomic_DNA"/>
</dbReference>
<dbReference type="KEGG" id="shm:Shewmr7_2899"/>
<dbReference type="InterPro" id="IPR027705">
    <property type="entry name" value="Flotillin_fam"/>
</dbReference>
<feature type="transmembrane region" description="Helical" evidence="7">
    <location>
        <begin position="12"/>
        <end position="33"/>
    </location>
</feature>
<evidence type="ECO:0000256" key="7">
    <source>
        <dbReference type="SAM" id="Phobius"/>
    </source>
</evidence>
<feature type="domain" description="Band 7" evidence="8">
    <location>
        <begin position="33"/>
        <end position="202"/>
    </location>
</feature>
<evidence type="ECO:0000256" key="3">
    <source>
        <dbReference type="ARBA" id="ARBA00007161"/>
    </source>
</evidence>
<keyword evidence="7" id="KW-0812">Transmembrane</keyword>
<dbReference type="AlphaFoldDB" id="Q0HSM2"/>
<sequence>MDVLNDVTSSSNFVLLVAGMVLIGLIVIGLIFAKLYKRATKEMAFVRTGFGGEKIIKDGGAIVLPVLHETIAVNMNTLRIEVEKTQKDALITKDRMRVDVKADFYLRVAPNAEGISMAAQTLGTRTTRVEELKKLMESKFVDVLRAVAAEMTMTEMHEQRADFVQRVQNNVANDLEKNGLELESVSLTGFDQTDLQFFNENNAFDAEGRARLAKIIEEKRKETNDIQQENRIKIEQRNLEAEKESLEIEKAEEEARLIQQQSLEFKRAEQKAEIIKQKENKAREEREAEIAKERAIETAEIEKTKDIETREIEKRKSIEQARIQQQRDIEVAEQEKHIAVAAKSEEESAARARAAEAEKTKVEKEEAVITVRQVAEANRRKEIEVIDARKEAERDAVGVTVQAEAEKRAAEDRSSAILIEARASADAKKLQAEADEKVYAVEAAGKQALYEAENVLRDEQIALQKSLAILKALPEIVAQAVKPLENIEGIKILQGYGAGNQLASGADGAAVNQGGIAEQVTSAALNYRANAPVVDAMLRELGLVQSESGTLNDLLNGNNALTTEALNVVKSANSGLNGYSQQHTVIEPKISN</sequence>
<evidence type="ECO:0000256" key="5">
    <source>
        <dbReference type="ARBA" id="ARBA00023136"/>
    </source>
</evidence>
<name>Q0HSM2_SHESR</name>
<dbReference type="Gene3D" id="3.30.479.30">
    <property type="entry name" value="Band 7 domain"/>
    <property type="match status" value="1"/>
</dbReference>
<dbReference type="InterPro" id="IPR001107">
    <property type="entry name" value="Band_7"/>
</dbReference>
<dbReference type="SUPFAM" id="SSF117892">
    <property type="entry name" value="Band 7/SPFH domain"/>
    <property type="match status" value="1"/>
</dbReference>
<evidence type="ECO:0000313" key="9">
    <source>
        <dbReference type="EMBL" id="ABI43883.1"/>
    </source>
</evidence>
<dbReference type="HOGENOM" id="CLU_013048_1_0_6"/>
<gene>
    <name evidence="9" type="ordered locus">Shewmr7_2899</name>
</gene>
<keyword evidence="5 7" id="KW-0472">Membrane</keyword>
<organism evidence="9">
    <name type="scientific">Shewanella sp. (strain MR-7)</name>
    <dbReference type="NCBI Taxonomy" id="60481"/>
    <lineage>
        <taxon>Bacteria</taxon>
        <taxon>Pseudomonadati</taxon>
        <taxon>Pseudomonadota</taxon>
        <taxon>Gammaproteobacteria</taxon>
        <taxon>Alteromonadales</taxon>
        <taxon>Shewanellaceae</taxon>
        <taxon>Shewanella</taxon>
    </lineage>
</organism>
<dbReference type="InterPro" id="IPR036013">
    <property type="entry name" value="Band_7/SPFH_dom_sf"/>
</dbReference>